<keyword evidence="3" id="KW-0333">Golgi apparatus</keyword>
<comment type="subunit">
    <text evidence="3">Component of the Golgi-associated retrograde protein (GARP) complex.</text>
</comment>
<dbReference type="GO" id="GO:0042147">
    <property type="term" value="P:retrograde transport, endosome to Golgi"/>
    <property type="evidence" value="ECO:0007669"/>
    <property type="project" value="UniProtKB-UniRule"/>
</dbReference>
<comment type="caution">
    <text evidence="5">The sequence shown here is derived from an EMBL/GenBank/DDBJ whole genome shotgun (WGS) entry which is preliminary data.</text>
</comment>
<feature type="region of interest" description="Disordered" evidence="4">
    <location>
        <begin position="230"/>
        <end position="254"/>
    </location>
</feature>
<reference evidence="5" key="1">
    <citation type="submission" date="2019-05" db="EMBL/GenBank/DDBJ databases">
        <title>Annotation for the trematode Fasciolopsis buski.</title>
        <authorList>
            <person name="Choi Y.-J."/>
        </authorList>
    </citation>
    <scope>NUCLEOTIDE SEQUENCE</scope>
    <source>
        <strain evidence="5">HT</strain>
        <tissue evidence="5">Whole worm</tissue>
    </source>
</reference>
<keyword evidence="3" id="KW-0653">Protein transport</keyword>
<evidence type="ECO:0000256" key="3">
    <source>
        <dbReference type="RuleBase" id="RU368010"/>
    </source>
</evidence>
<evidence type="ECO:0000256" key="4">
    <source>
        <dbReference type="SAM" id="MobiDB-lite"/>
    </source>
</evidence>
<dbReference type="PANTHER" id="PTHR15954">
    <property type="entry name" value="VACUOLAR PROTEIN SORTING-ASSOCIATED PROTEIN 51 HOMOLOG"/>
    <property type="match status" value="1"/>
</dbReference>
<dbReference type="GO" id="GO:0005829">
    <property type="term" value="C:cytosol"/>
    <property type="evidence" value="ECO:0007669"/>
    <property type="project" value="GOC"/>
</dbReference>
<dbReference type="AlphaFoldDB" id="A0A8E0S818"/>
<accession>A0A8E0S818</accession>
<dbReference type="GO" id="GO:0016020">
    <property type="term" value="C:membrane"/>
    <property type="evidence" value="ECO:0007669"/>
    <property type="project" value="TreeGrafter"/>
</dbReference>
<keyword evidence="6" id="KW-1185">Reference proteome</keyword>
<protein>
    <recommendedName>
        <fullName evidence="2 3">Vacuolar protein sorting-associated protein 51 homolog</fullName>
    </recommendedName>
</protein>
<organism evidence="5 6">
    <name type="scientific">Fasciolopsis buskii</name>
    <dbReference type="NCBI Taxonomy" id="27845"/>
    <lineage>
        <taxon>Eukaryota</taxon>
        <taxon>Metazoa</taxon>
        <taxon>Spiralia</taxon>
        <taxon>Lophotrochozoa</taxon>
        <taxon>Platyhelminthes</taxon>
        <taxon>Trematoda</taxon>
        <taxon>Digenea</taxon>
        <taxon>Plagiorchiida</taxon>
        <taxon>Echinostomata</taxon>
        <taxon>Echinostomatoidea</taxon>
        <taxon>Fasciolidae</taxon>
        <taxon>Fasciolopsis</taxon>
    </lineage>
</organism>
<evidence type="ECO:0000256" key="1">
    <source>
        <dbReference type="ARBA" id="ARBA00006080"/>
    </source>
</evidence>
<sequence>SDGSNNQLSILSENLNASLASQLRERIRALEVFLAPENTFVSRSGFREQFSLVQLREKLVVGYLKFLLTFFDDMTKTATGRVPGPILLLLGKLCLTWTNTGIIDQFLAICEELLSSGSKPWSLGNTGLSPRPSTHTGLTVTLAQMATFNCFITPTTPKELTDKFRDVSGRLLISFARLEGTNVAQLLRKSVEARDWLKCLEPRSVRSVIKRVIEDLNALDQQISQLLPLSARNKDRGSESRSARSGFSSLRPSGSAHFLEARSRTHSSGASTAELDPALATQLRRLFTQRVDIFTTVEPNCESLLLGIIKIGLKTLVECVRLQTFGKFGLQQIQVDCRYLQIHLWHFVNDEKLIGMLLDDVVYSVVQRCVEPQLMEDSVSITFI</sequence>
<dbReference type="GO" id="GO:0015031">
    <property type="term" value="P:protein transport"/>
    <property type="evidence" value="ECO:0007669"/>
    <property type="project" value="UniProtKB-UniRule"/>
</dbReference>
<dbReference type="GO" id="GO:0032456">
    <property type="term" value="P:endocytic recycling"/>
    <property type="evidence" value="ECO:0007669"/>
    <property type="project" value="TreeGrafter"/>
</dbReference>
<gene>
    <name evidence="5" type="ORF">FBUS_10115</name>
</gene>
<comment type="subcellular location">
    <subcellularLocation>
        <location evidence="3">Golgi apparatus</location>
        <location evidence="3">trans-Golgi network</location>
    </subcellularLocation>
</comment>
<keyword evidence="3" id="KW-0813">Transport</keyword>
<dbReference type="Proteomes" id="UP000728185">
    <property type="component" value="Unassembled WGS sequence"/>
</dbReference>
<dbReference type="InterPro" id="IPR014812">
    <property type="entry name" value="Vps51"/>
</dbReference>
<comment type="similarity">
    <text evidence="1 3">Belongs to the VPS51 family.</text>
</comment>
<dbReference type="GO" id="GO:0007041">
    <property type="term" value="P:lysosomal transport"/>
    <property type="evidence" value="ECO:0007669"/>
    <property type="project" value="TreeGrafter"/>
</dbReference>
<keyword evidence="3" id="KW-0445">Lipid transport</keyword>
<proteinExistence type="inferred from homology"/>
<dbReference type="EMBL" id="LUCM01001317">
    <property type="protein sequence ID" value="KAA0199121.1"/>
    <property type="molecule type" value="Genomic_DNA"/>
</dbReference>
<dbReference type="GO" id="GO:0048193">
    <property type="term" value="P:Golgi vesicle transport"/>
    <property type="evidence" value="ECO:0007669"/>
    <property type="project" value="TreeGrafter"/>
</dbReference>
<evidence type="ECO:0000313" key="6">
    <source>
        <dbReference type="Proteomes" id="UP000728185"/>
    </source>
</evidence>
<dbReference type="GO" id="GO:0006869">
    <property type="term" value="P:lipid transport"/>
    <property type="evidence" value="ECO:0007669"/>
    <property type="project" value="UniProtKB-UniRule"/>
</dbReference>
<name>A0A8E0S818_9TREM</name>
<feature type="compositionally biased region" description="Basic and acidic residues" evidence="4">
    <location>
        <begin position="232"/>
        <end position="242"/>
    </location>
</feature>
<dbReference type="PANTHER" id="PTHR15954:SF4">
    <property type="entry name" value="VACUOLAR PROTEIN SORTING-ASSOCIATED PROTEIN 51 HOMOLOG"/>
    <property type="match status" value="1"/>
</dbReference>
<comment type="function">
    <text evidence="3">Acts as component of the GARP complex that is involved in retrograde transport from early and late endosomes to the trans-Golgi network (TGN).</text>
</comment>
<dbReference type="GO" id="GO:0007030">
    <property type="term" value="P:Golgi organization"/>
    <property type="evidence" value="ECO:0007669"/>
    <property type="project" value="UniProtKB-UniRule"/>
</dbReference>
<dbReference type="GO" id="GO:0000938">
    <property type="term" value="C:GARP complex"/>
    <property type="evidence" value="ECO:0007669"/>
    <property type="project" value="UniProtKB-UniRule"/>
</dbReference>
<evidence type="ECO:0000313" key="5">
    <source>
        <dbReference type="EMBL" id="KAA0199121.1"/>
    </source>
</evidence>
<dbReference type="GO" id="GO:1990745">
    <property type="term" value="C:EARP complex"/>
    <property type="evidence" value="ECO:0007669"/>
    <property type="project" value="TreeGrafter"/>
</dbReference>
<feature type="non-terminal residue" evidence="5">
    <location>
        <position position="1"/>
    </location>
</feature>
<evidence type="ECO:0000256" key="2">
    <source>
        <dbReference type="ARBA" id="ARBA00016122"/>
    </source>
</evidence>
<dbReference type="OrthoDB" id="203678at2759"/>